<sequence>MTIIDSLLKCAAQCDVRLEKSLIGWVRKYAQEHTLVFLPCDILVPVKWMIMAATMVDTMVQSNGFQTKKKEDIENKDNLWSSILAEVQNSGNNKLPSNKNVLVLGKILGTGPRSLDVARILSSYSVA</sequence>
<dbReference type="Proteomes" id="UP000504618">
    <property type="component" value="Unplaced"/>
</dbReference>
<dbReference type="RefSeq" id="XP_024875705.1">
    <property type="nucleotide sequence ID" value="XM_025019937.1"/>
</dbReference>
<evidence type="ECO:0000313" key="7">
    <source>
        <dbReference type="Proteomes" id="UP000504618"/>
    </source>
</evidence>
<dbReference type="GeneID" id="112457065"/>
<evidence type="ECO:0000256" key="2">
    <source>
        <dbReference type="ARBA" id="ARBA00022490"/>
    </source>
</evidence>
<keyword evidence="7" id="KW-1185">Reference proteome</keyword>
<dbReference type="InterPro" id="IPR022780">
    <property type="entry name" value="Dynein_light_int_chain"/>
</dbReference>
<evidence type="ECO:0000256" key="1">
    <source>
        <dbReference type="ARBA" id="ARBA00004245"/>
    </source>
</evidence>
<comment type="subcellular location">
    <subcellularLocation>
        <location evidence="1">Cytoplasm</location>
        <location evidence="1">Cytoskeleton</location>
    </subcellularLocation>
</comment>
<dbReference type="Pfam" id="PF05783">
    <property type="entry name" value="DLIC"/>
    <property type="match status" value="1"/>
</dbReference>
<keyword evidence="3" id="KW-0493">Microtubule</keyword>
<keyword evidence="2" id="KW-0963">Cytoplasm</keyword>
<gene>
    <name evidence="8" type="primary">LOC112457065</name>
</gene>
<protein>
    <submittedName>
        <fullName evidence="8">Uncharacterized protein LOC112457065</fullName>
    </submittedName>
</protein>
<evidence type="ECO:0000256" key="6">
    <source>
        <dbReference type="ARBA" id="ARBA00023212"/>
    </source>
</evidence>
<dbReference type="AlphaFoldDB" id="A0A6J1Q451"/>
<name>A0A6J1Q451_9HYME</name>
<reference evidence="8" key="1">
    <citation type="submission" date="2025-08" db="UniProtKB">
        <authorList>
            <consortium name="RefSeq"/>
        </authorList>
    </citation>
    <scope>IDENTIFICATION</scope>
    <source>
        <tissue evidence="8">Whole body</tissue>
    </source>
</reference>
<evidence type="ECO:0000256" key="3">
    <source>
        <dbReference type="ARBA" id="ARBA00022701"/>
    </source>
</evidence>
<dbReference type="GO" id="GO:0005874">
    <property type="term" value="C:microtubule"/>
    <property type="evidence" value="ECO:0007669"/>
    <property type="project" value="UniProtKB-KW"/>
</dbReference>
<keyword evidence="5" id="KW-0505">Motor protein</keyword>
<dbReference type="GO" id="GO:0030286">
    <property type="term" value="C:dynein complex"/>
    <property type="evidence" value="ECO:0007669"/>
    <property type="project" value="UniProtKB-KW"/>
</dbReference>
<keyword evidence="6" id="KW-0206">Cytoskeleton</keyword>
<organism evidence="7 8">
    <name type="scientific">Temnothorax curvispinosus</name>
    <dbReference type="NCBI Taxonomy" id="300111"/>
    <lineage>
        <taxon>Eukaryota</taxon>
        <taxon>Metazoa</taxon>
        <taxon>Ecdysozoa</taxon>
        <taxon>Arthropoda</taxon>
        <taxon>Hexapoda</taxon>
        <taxon>Insecta</taxon>
        <taxon>Pterygota</taxon>
        <taxon>Neoptera</taxon>
        <taxon>Endopterygota</taxon>
        <taxon>Hymenoptera</taxon>
        <taxon>Apocrita</taxon>
        <taxon>Aculeata</taxon>
        <taxon>Formicoidea</taxon>
        <taxon>Formicidae</taxon>
        <taxon>Myrmicinae</taxon>
        <taxon>Temnothorax</taxon>
    </lineage>
</organism>
<evidence type="ECO:0000256" key="4">
    <source>
        <dbReference type="ARBA" id="ARBA00023017"/>
    </source>
</evidence>
<dbReference type="OrthoDB" id="27603at2759"/>
<accession>A0A6J1Q451</accession>
<keyword evidence="4" id="KW-0243">Dynein</keyword>
<evidence type="ECO:0000256" key="5">
    <source>
        <dbReference type="ARBA" id="ARBA00023175"/>
    </source>
</evidence>
<evidence type="ECO:0000313" key="8">
    <source>
        <dbReference type="RefSeq" id="XP_024875705.1"/>
    </source>
</evidence>
<proteinExistence type="predicted"/>